<dbReference type="InterPro" id="IPR037225">
    <property type="entry name" value="Nuo51_FMN-bd_sf"/>
</dbReference>
<dbReference type="GO" id="GO:0046872">
    <property type="term" value="F:metal ion binding"/>
    <property type="evidence" value="ECO:0007669"/>
    <property type="project" value="UniProtKB-KW"/>
</dbReference>
<evidence type="ECO:0000256" key="7">
    <source>
        <dbReference type="ARBA" id="ARBA00022723"/>
    </source>
</evidence>
<dbReference type="GO" id="GO:0003954">
    <property type="term" value="F:NADH dehydrogenase activity"/>
    <property type="evidence" value="ECO:0007669"/>
    <property type="project" value="TreeGrafter"/>
</dbReference>
<evidence type="ECO:0000259" key="10">
    <source>
        <dbReference type="SMART" id="SM00928"/>
    </source>
</evidence>
<evidence type="ECO:0000256" key="4">
    <source>
        <dbReference type="ARBA" id="ARBA00022485"/>
    </source>
</evidence>
<dbReference type="PANTHER" id="PTHR11780">
    <property type="entry name" value="NADH-UBIQUINONE OXIDOREDUCTASE FLAVOPROTEIN 1 NDUFV1"/>
    <property type="match status" value="1"/>
</dbReference>
<dbReference type="Gene3D" id="1.20.1440.230">
    <property type="entry name" value="NADH-ubiquinone oxidoreductase 51kDa subunit, iron-sulphur binding domain"/>
    <property type="match status" value="1"/>
</dbReference>
<comment type="similarity">
    <text evidence="3">Belongs to the complex I 51 kDa subunit family.</text>
</comment>
<dbReference type="Gene3D" id="3.40.50.11540">
    <property type="entry name" value="NADH-ubiquinone oxidoreductase 51kDa subunit"/>
    <property type="match status" value="1"/>
</dbReference>
<keyword evidence="11" id="KW-0830">Ubiquinone</keyword>
<evidence type="ECO:0000256" key="9">
    <source>
        <dbReference type="ARBA" id="ARBA00023014"/>
    </source>
</evidence>
<dbReference type="SUPFAM" id="SSF140490">
    <property type="entry name" value="Nqo1C-terminal domain-like"/>
    <property type="match status" value="1"/>
</dbReference>
<evidence type="ECO:0000256" key="2">
    <source>
        <dbReference type="ARBA" id="ARBA00001966"/>
    </source>
</evidence>
<keyword evidence="5" id="KW-0285">Flavoprotein</keyword>
<reference evidence="11 12" key="1">
    <citation type="submission" date="2016-10" db="EMBL/GenBank/DDBJ databases">
        <authorList>
            <person name="de Groot N.N."/>
        </authorList>
    </citation>
    <scope>NUCLEOTIDE SEQUENCE [LARGE SCALE GENOMIC DNA]</scope>
    <source>
        <strain evidence="11 12">DSM 43794</strain>
    </source>
</reference>
<dbReference type="InterPro" id="IPR019575">
    <property type="entry name" value="Nuop51_4Fe4S-bd"/>
</dbReference>
<keyword evidence="4" id="KW-0004">4Fe-4S</keyword>
<dbReference type="Pfam" id="PF01512">
    <property type="entry name" value="Complex1_51K"/>
    <property type="match status" value="1"/>
</dbReference>
<evidence type="ECO:0000256" key="8">
    <source>
        <dbReference type="ARBA" id="ARBA00023004"/>
    </source>
</evidence>
<dbReference type="InterPro" id="IPR037207">
    <property type="entry name" value="Nuop51_4Fe4S-bd_sf"/>
</dbReference>
<evidence type="ECO:0000256" key="3">
    <source>
        <dbReference type="ARBA" id="ARBA00007523"/>
    </source>
</evidence>
<dbReference type="Pfam" id="PF13459">
    <property type="entry name" value="Fer4_15"/>
    <property type="match status" value="1"/>
</dbReference>
<dbReference type="SUPFAM" id="SSF142019">
    <property type="entry name" value="Nqo1 FMN-binding domain-like"/>
    <property type="match status" value="1"/>
</dbReference>
<comment type="cofactor">
    <cofactor evidence="1">
        <name>FMN</name>
        <dbReference type="ChEBI" id="CHEBI:58210"/>
    </cofactor>
</comment>
<name>A0A1H1DSW8_9ACTN</name>
<dbReference type="STRING" id="35622.SAMN04489764_2144"/>
<protein>
    <submittedName>
        <fullName evidence="11">NADH:ubiquinone oxidoreductase, NADH-binding subunit (Chain F)</fullName>
    </submittedName>
</protein>
<dbReference type="Proteomes" id="UP000217103">
    <property type="component" value="Unassembled WGS sequence"/>
</dbReference>
<dbReference type="EMBL" id="FNKK01000002">
    <property type="protein sequence ID" value="SDQ79328.1"/>
    <property type="molecule type" value="Genomic_DNA"/>
</dbReference>
<evidence type="ECO:0000313" key="11">
    <source>
        <dbReference type="EMBL" id="SDQ79328.1"/>
    </source>
</evidence>
<evidence type="ECO:0000256" key="6">
    <source>
        <dbReference type="ARBA" id="ARBA00022643"/>
    </source>
</evidence>
<dbReference type="RefSeq" id="WP_242659216.1">
    <property type="nucleotide sequence ID" value="NZ_FNKK01000002.1"/>
</dbReference>
<evidence type="ECO:0000256" key="5">
    <source>
        <dbReference type="ARBA" id="ARBA00022630"/>
    </source>
</evidence>
<dbReference type="GO" id="GO:0051539">
    <property type="term" value="F:4 iron, 4 sulfur cluster binding"/>
    <property type="evidence" value="ECO:0007669"/>
    <property type="project" value="UniProtKB-KW"/>
</dbReference>
<accession>A0A1H1DSW8</accession>
<keyword evidence="6" id="KW-0288">FMN</keyword>
<dbReference type="SMART" id="SM00928">
    <property type="entry name" value="NADH_4Fe-4S"/>
    <property type="match status" value="1"/>
</dbReference>
<dbReference type="InterPro" id="IPR050837">
    <property type="entry name" value="ComplexI_51kDa_subunit"/>
</dbReference>
<keyword evidence="7" id="KW-0479">Metal-binding</keyword>
<gene>
    <name evidence="11" type="ORF">SAMN04489764_2144</name>
</gene>
<feature type="domain" description="NADH-ubiquinone oxidoreductase 51kDa subunit iron-sulphur binding" evidence="10">
    <location>
        <begin position="332"/>
        <end position="377"/>
    </location>
</feature>
<sequence length="501" mass="52153">MIAGRTATRSAGSTRMIPHKVPDVRHVGEPRLTAGLDRTRRLDYSAHRALHPEPPRYSVETLVSMAEAVDLRGRGGAAFPFARKLNAVATSAAKKKAQVAVVVNATEGEPASAKDKMLLLRVPHLVIDGALLAADALDAVEVVIGVAEGHAAHNSILAAVEERGLSDYIRVFALPERFVTGEGGSVINGISGREAIPRGRGGRTSDSGLRGLPTLLSNAETFAQLAMLAELGPTGYAEAGSPDEPGTVLLTVGGSAMRPAVVETPTGVPLATVLDLCGAMVGDGVLVGGYHGRWLTPVNAASVPVSRKSLADVGGVLGAGIVLPLGGETCPLGETVRVTSYLAAQSAGQCGPCRLGLPDVAYALKDLLDGGGTVEAVRWAATGVRGRGACSHPDGTSRFVLSALDTFTEDISEHLLNGTCGRPVYGLLPVPDDDNSNEHLVIDWSRCQGHGLCAKILPQMVKLDAHGYPVISDIPISGAHSQRARRAIEMCPALALRIEER</sequence>
<dbReference type="InterPro" id="IPR011538">
    <property type="entry name" value="Nuo51_FMN-bd"/>
</dbReference>
<dbReference type="AlphaFoldDB" id="A0A1H1DSW8"/>
<evidence type="ECO:0000313" key="12">
    <source>
        <dbReference type="Proteomes" id="UP000217103"/>
    </source>
</evidence>
<dbReference type="SUPFAM" id="SSF54862">
    <property type="entry name" value="4Fe-4S ferredoxins"/>
    <property type="match status" value="1"/>
</dbReference>
<proteinExistence type="inferred from homology"/>
<keyword evidence="12" id="KW-1185">Reference proteome</keyword>
<evidence type="ECO:0000256" key="1">
    <source>
        <dbReference type="ARBA" id="ARBA00001917"/>
    </source>
</evidence>
<dbReference type="Gene3D" id="3.30.70.20">
    <property type="match status" value="1"/>
</dbReference>
<dbReference type="PANTHER" id="PTHR11780:SF10">
    <property type="entry name" value="NADH DEHYDROGENASE [UBIQUINONE] FLAVOPROTEIN 1, MITOCHONDRIAL"/>
    <property type="match status" value="1"/>
</dbReference>
<keyword evidence="8" id="KW-0408">Iron</keyword>
<dbReference type="Gene3D" id="3.10.20.600">
    <property type="match status" value="1"/>
</dbReference>
<dbReference type="GO" id="GO:0045333">
    <property type="term" value="P:cellular respiration"/>
    <property type="evidence" value="ECO:0007669"/>
    <property type="project" value="TreeGrafter"/>
</dbReference>
<organism evidence="11 12">
    <name type="scientific">Thermostaphylospora chromogena</name>
    <dbReference type="NCBI Taxonomy" id="35622"/>
    <lineage>
        <taxon>Bacteria</taxon>
        <taxon>Bacillati</taxon>
        <taxon>Actinomycetota</taxon>
        <taxon>Actinomycetes</taxon>
        <taxon>Streptosporangiales</taxon>
        <taxon>Thermomonosporaceae</taxon>
        <taxon>Thermostaphylospora</taxon>
    </lineage>
</organism>
<dbReference type="Pfam" id="PF10589">
    <property type="entry name" value="NADH_4Fe-4S"/>
    <property type="match status" value="1"/>
</dbReference>
<dbReference type="SUPFAM" id="SSF142984">
    <property type="entry name" value="Nqo1 middle domain-like"/>
    <property type="match status" value="1"/>
</dbReference>
<keyword evidence="9" id="KW-0411">Iron-sulfur</keyword>
<comment type="cofactor">
    <cofactor evidence="2">
        <name>[4Fe-4S] cluster</name>
        <dbReference type="ChEBI" id="CHEBI:49883"/>
    </cofactor>
</comment>